<dbReference type="EMBL" id="JADGMS010000008">
    <property type="protein sequence ID" value="KAF9677616.1"/>
    <property type="molecule type" value="Genomic_DNA"/>
</dbReference>
<dbReference type="Proteomes" id="UP000657918">
    <property type="component" value="Chromosome 8"/>
</dbReference>
<dbReference type="PANTHER" id="PTHR35747">
    <property type="entry name" value="BIFUNCTIONAL INHIBITOR/LIPID-TRANSFER PROTEIN/SEED STORAGE 2S ALBUMIN SUPERFAMILY PROTEIN"/>
    <property type="match status" value="1"/>
</dbReference>
<proteinExistence type="predicted"/>
<dbReference type="AlphaFoldDB" id="A0A835MY18"/>
<evidence type="ECO:0000256" key="1">
    <source>
        <dbReference type="SAM" id="MobiDB-lite"/>
    </source>
</evidence>
<name>A0A835MY18_9ROSI</name>
<reference evidence="2 3" key="1">
    <citation type="submission" date="2020-10" db="EMBL/GenBank/DDBJ databases">
        <title>Plant Genome Project.</title>
        <authorList>
            <person name="Zhang R.-G."/>
        </authorList>
    </citation>
    <scope>NUCLEOTIDE SEQUENCE [LARGE SCALE GENOMIC DNA]</scope>
    <source>
        <strain evidence="2">FAFU-HL-1</strain>
        <tissue evidence="2">Leaf</tissue>
    </source>
</reference>
<gene>
    <name evidence="2" type="ORF">SADUNF_Sadunf08G0126200</name>
</gene>
<sequence length="202" mass="22714">MPILFPRNVPDYVTQPSMPPKDVLVSTRPRKMQEDAVVQSPKHRLQGHFRKLAKEESPFPPFQFIPVMVTLHFNYLIRQPLIFGFPSNESRVIALPSVCALSSSPALPHKESGPDDLLLAPNLPPESDDGSPNSPVSPLVPASHSSEEKHSSDNWFLPVVLTFIVTLNTCNAAIVICLPFDWHLKLYYYKFITAIADVYRQI</sequence>
<accession>A0A835MY18</accession>
<comment type="caution">
    <text evidence="2">The sequence shown here is derived from an EMBL/GenBank/DDBJ whole genome shotgun (WGS) entry which is preliminary data.</text>
</comment>
<keyword evidence="3" id="KW-1185">Reference proteome</keyword>
<feature type="region of interest" description="Disordered" evidence="1">
    <location>
        <begin position="106"/>
        <end position="150"/>
    </location>
</feature>
<organism evidence="2 3">
    <name type="scientific">Salix dunnii</name>
    <dbReference type="NCBI Taxonomy" id="1413687"/>
    <lineage>
        <taxon>Eukaryota</taxon>
        <taxon>Viridiplantae</taxon>
        <taxon>Streptophyta</taxon>
        <taxon>Embryophyta</taxon>
        <taxon>Tracheophyta</taxon>
        <taxon>Spermatophyta</taxon>
        <taxon>Magnoliopsida</taxon>
        <taxon>eudicotyledons</taxon>
        <taxon>Gunneridae</taxon>
        <taxon>Pentapetalae</taxon>
        <taxon>rosids</taxon>
        <taxon>fabids</taxon>
        <taxon>Malpighiales</taxon>
        <taxon>Salicaceae</taxon>
        <taxon>Saliceae</taxon>
        <taxon>Salix</taxon>
    </lineage>
</organism>
<dbReference type="PANTHER" id="PTHR35747:SF2">
    <property type="entry name" value="NON-SPECIFIC LIPID TRANSFER PROTEIN GPI-ANCHORED 25"/>
    <property type="match status" value="1"/>
</dbReference>
<evidence type="ECO:0000313" key="2">
    <source>
        <dbReference type="EMBL" id="KAF9677616.1"/>
    </source>
</evidence>
<evidence type="ECO:0000313" key="3">
    <source>
        <dbReference type="Proteomes" id="UP000657918"/>
    </source>
</evidence>
<dbReference type="InterPro" id="IPR053353">
    <property type="entry name" value="Plant_LTP_GPI-anchored"/>
</dbReference>
<protein>
    <submittedName>
        <fullName evidence="2">Uncharacterized protein</fullName>
    </submittedName>
</protein>
<dbReference type="OrthoDB" id="786778at2759"/>